<keyword evidence="2" id="KW-0812">Transmembrane</keyword>
<keyword evidence="2" id="KW-1133">Transmembrane helix</keyword>
<evidence type="ECO:0000313" key="3">
    <source>
        <dbReference type="EMBL" id="RCU50364.1"/>
    </source>
</evidence>
<name>A0A368NL58_9GAMM</name>
<feature type="transmembrane region" description="Helical" evidence="2">
    <location>
        <begin position="18"/>
        <end position="39"/>
    </location>
</feature>
<organism evidence="3 4">
    <name type="scientific">Corallincola holothuriorum</name>
    <dbReference type="NCBI Taxonomy" id="2282215"/>
    <lineage>
        <taxon>Bacteria</taxon>
        <taxon>Pseudomonadati</taxon>
        <taxon>Pseudomonadota</taxon>
        <taxon>Gammaproteobacteria</taxon>
        <taxon>Alteromonadales</taxon>
        <taxon>Psychromonadaceae</taxon>
        <taxon>Corallincola</taxon>
    </lineage>
</organism>
<sequence length="141" mass="15722">MTLNMIGGSLAFGHLTQYFMAFIVSLSLLLSSADLFAAAKARPPITSSKYPVKLKPFWAKPMSQRILPSTKPDYKPYDPYAYGSNESKQREPLLVPRGDGARIGQDLDLNLLRPIEIQPRVYPCADGYEYNPASLRCQPTP</sequence>
<dbReference type="Proteomes" id="UP000252558">
    <property type="component" value="Unassembled WGS sequence"/>
</dbReference>
<proteinExistence type="predicted"/>
<reference evidence="3 4" key="1">
    <citation type="submission" date="2018-07" db="EMBL/GenBank/DDBJ databases">
        <title>Corallincola holothuriorum sp. nov., a new facultative anaerobe isolated from sea cucumber Apostichopus japonicus.</title>
        <authorList>
            <person name="Xia H."/>
        </authorList>
    </citation>
    <scope>NUCLEOTIDE SEQUENCE [LARGE SCALE GENOMIC DNA]</scope>
    <source>
        <strain evidence="3 4">C4</strain>
    </source>
</reference>
<comment type="caution">
    <text evidence="3">The sequence shown here is derived from an EMBL/GenBank/DDBJ whole genome shotgun (WGS) entry which is preliminary data.</text>
</comment>
<gene>
    <name evidence="3" type="ORF">DU002_08020</name>
</gene>
<keyword evidence="2" id="KW-0472">Membrane</keyword>
<keyword evidence="4" id="KW-1185">Reference proteome</keyword>
<evidence type="ECO:0000256" key="1">
    <source>
        <dbReference type="SAM" id="MobiDB-lite"/>
    </source>
</evidence>
<protein>
    <submittedName>
        <fullName evidence="3">Uncharacterized protein</fullName>
    </submittedName>
</protein>
<dbReference type="AlphaFoldDB" id="A0A368NL58"/>
<dbReference type="EMBL" id="QPID01000004">
    <property type="protein sequence ID" value="RCU50364.1"/>
    <property type="molecule type" value="Genomic_DNA"/>
</dbReference>
<accession>A0A368NL58</accession>
<evidence type="ECO:0000313" key="4">
    <source>
        <dbReference type="Proteomes" id="UP000252558"/>
    </source>
</evidence>
<feature type="region of interest" description="Disordered" evidence="1">
    <location>
        <begin position="78"/>
        <end position="99"/>
    </location>
</feature>
<evidence type="ECO:0000256" key="2">
    <source>
        <dbReference type="SAM" id="Phobius"/>
    </source>
</evidence>